<evidence type="ECO:0000313" key="1">
    <source>
        <dbReference type="EMBL" id="KAI4807763.1"/>
    </source>
</evidence>
<sequence length="105" mass="11319">MIRVVPHQPAAIIIIIPLARAEEQPERSATARRSLASRRREASLRPPDVKGDRSSSSVSGFPPPCLTLRPCALIPTPDGIHDEAASPVSIIICRQRGYCRQGGDG</sequence>
<proteinExistence type="predicted"/>
<organism evidence="1 2">
    <name type="scientific">Chaenocephalus aceratus</name>
    <name type="common">Blackfin icefish</name>
    <name type="synonym">Chaenichthys aceratus</name>
    <dbReference type="NCBI Taxonomy" id="36190"/>
    <lineage>
        <taxon>Eukaryota</taxon>
        <taxon>Metazoa</taxon>
        <taxon>Chordata</taxon>
        <taxon>Craniata</taxon>
        <taxon>Vertebrata</taxon>
        <taxon>Euteleostomi</taxon>
        <taxon>Actinopterygii</taxon>
        <taxon>Neopterygii</taxon>
        <taxon>Teleostei</taxon>
        <taxon>Neoteleostei</taxon>
        <taxon>Acanthomorphata</taxon>
        <taxon>Eupercaria</taxon>
        <taxon>Perciformes</taxon>
        <taxon>Notothenioidei</taxon>
        <taxon>Channichthyidae</taxon>
        <taxon>Chaenocephalus</taxon>
    </lineage>
</organism>
<gene>
    <name evidence="1" type="ORF">KUCAC02_027549</name>
</gene>
<comment type="caution">
    <text evidence="1">The sequence shown here is derived from an EMBL/GenBank/DDBJ whole genome shotgun (WGS) entry which is preliminary data.</text>
</comment>
<evidence type="ECO:0000313" key="2">
    <source>
        <dbReference type="Proteomes" id="UP001057452"/>
    </source>
</evidence>
<protein>
    <submittedName>
        <fullName evidence="1">Uncharacterized protein</fullName>
    </submittedName>
</protein>
<dbReference type="Proteomes" id="UP001057452">
    <property type="component" value="Chromosome 19"/>
</dbReference>
<reference evidence="1" key="1">
    <citation type="submission" date="2022-05" db="EMBL/GenBank/DDBJ databases">
        <title>Chromosome-level genome of Chaenocephalus aceratus.</title>
        <authorList>
            <person name="Park H."/>
        </authorList>
    </citation>
    <scope>NUCLEOTIDE SEQUENCE</scope>
    <source>
        <strain evidence="1">KU_202001</strain>
    </source>
</reference>
<dbReference type="EMBL" id="CM043803">
    <property type="protein sequence ID" value="KAI4807763.1"/>
    <property type="molecule type" value="Genomic_DNA"/>
</dbReference>
<accession>A0ACB9W5I1</accession>
<name>A0ACB9W5I1_CHAAC</name>
<keyword evidence="2" id="KW-1185">Reference proteome</keyword>